<accession>L8WIN0</accession>
<dbReference type="HOGENOM" id="CLU_774288_0_0_1"/>
<dbReference type="PANTHER" id="PTHR36223">
    <property type="entry name" value="BETA-LACTAMASE-TYPE TRANSPEPTIDASE FOLD DOMAIN CONTAINING PROTEIN"/>
    <property type="match status" value="1"/>
</dbReference>
<evidence type="ECO:0000259" key="1">
    <source>
        <dbReference type="Pfam" id="PF25534"/>
    </source>
</evidence>
<name>L8WIN0_THACA</name>
<dbReference type="AlphaFoldDB" id="L8WIN0"/>
<dbReference type="PANTHER" id="PTHR36223:SF1">
    <property type="entry name" value="TRANSCRIPTION ELONGATION FACTOR EAF N-TERMINAL DOMAIN-CONTAINING PROTEIN"/>
    <property type="match status" value="1"/>
</dbReference>
<keyword evidence="3" id="KW-1185">Reference proteome</keyword>
<dbReference type="STRING" id="983506.L8WIN0"/>
<reference evidence="2 3" key="1">
    <citation type="journal article" date="2013" name="Nat. Commun.">
        <title>The evolution and pathogenic mechanisms of the rice sheath blight pathogen.</title>
        <authorList>
            <person name="Zheng A."/>
            <person name="Lin R."/>
            <person name="Xu L."/>
            <person name="Qin P."/>
            <person name="Tang C."/>
            <person name="Ai P."/>
            <person name="Zhang D."/>
            <person name="Liu Y."/>
            <person name="Sun Z."/>
            <person name="Feng H."/>
            <person name="Wang Y."/>
            <person name="Chen Y."/>
            <person name="Liang X."/>
            <person name="Fu R."/>
            <person name="Li Q."/>
            <person name="Zhang J."/>
            <person name="Yu X."/>
            <person name="Xie Z."/>
            <person name="Ding L."/>
            <person name="Guan P."/>
            <person name="Tang J."/>
            <person name="Liang Y."/>
            <person name="Wang S."/>
            <person name="Deng Q."/>
            <person name="Li S."/>
            <person name="Zhu J."/>
            <person name="Wang L."/>
            <person name="Liu H."/>
            <person name="Li P."/>
        </authorList>
    </citation>
    <scope>NUCLEOTIDE SEQUENCE [LARGE SCALE GENOMIC DNA]</scope>
    <source>
        <strain evidence="3">AG-1 IA</strain>
    </source>
</reference>
<sequence>MWKTTGRIQTVVRGRKLGGVSESFPCDSYVNSLQPSGTLVGNLCRCWIPSKEGDGFQIHWQPIRNFKPQLGLHCSIKLDGKKVSSGGLRPSKISRGIPGIKVGMTVAKGLKRYYVFGRHTITDRDDLAQPDDPRRELMGTIQVTLSWSKYGRPQRRYEPYRNPEEPRFIHERAVKKGHLGSATLGAPIRKSHCSGRVCEREDAGFPKVVFLFRYGPRAADWLEAKDMIIVERYPTTRDSKPKSTRRTIKKERELTTSASIAETLKSHSSMTCQGQSQGRSDEIIDVDALDSDNDSDVVVLNDPVEPKPTGGSDFRDIAACSPVRCSDPPCITGLRNTTGWINNIMNKNKTPAADAFGD</sequence>
<organism evidence="2 3">
    <name type="scientific">Thanatephorus cucumeris (strain AG1-IA)</name>
    <name type="common">Rice sheath blight fungus</name>
    <name type="synonym">Rhizoctonia solani</name>
    <dbReference type="NCBI Taxonomy" id="983506"/>
    <lineage>
        <taxon>Eukaryota</taxon>
        <taxon>Fungi</taxon>
        <taxon>Dikarya</taxon>
        <taxon>Basidiomycota</taxon>
        <taxon>Agaricomycotina</taxon>
        <taxon>Agaricomycetes</taxon>
        <taxon>Cantharellales</taxon>
        <taxon>Ceratobasidiaceae</taxon>
        <taxon>Rhizoctonia</taxon>
        <taxon>Rhizoctonia solani AG-1</taxon>
    </lineage>
</organism>
<evidence type="ECO:0000313" key="3">
    <source>
        <dbReference type="Proteomes" id="UP000011668"/>
    </source>
</evidence>
<dbReference type="Pfam" id="PF25534">
    <property type="entry name" value="DUF7918"/>
    <property type="match status" value="1"/>
</dbReference>
<comment type="caution">
    <text evidence="2">The sequence shown here is derived from an EMBL/GenBank/DDBJ whole genome shotgun (WGS) entry which is preliminary data.</text>
</comment>
<dbReference type="OrthoDB" id="3364132at2759"/>
<protein>
    <recommendedName>
        <fullName evidence="1">DUF7918 domain-containing protein</fullName>
    </recommendedName>
</protein>
<proteinExistence type="predicted"/>
<gene>
    <name evidence="2" type="ORF">AG1IA_09767</name>
</gene>
<dbReference type="Proteomes" id="UP000011668">
    <property type="component" value="Unassembled WGS sequence"/>
</dbReference>
<evidence type="ECO:0000313" key="2">
    <source>
        <dbReference type="EMBL" id="ELU36204.1"/>
    </source>
</evidence>
<feature type="domain" description="DUF7918" evidence="1">
    <location>
        <begin position="44"/>
        <end position="218"/>
    </location>
</feature>
<dbReference type="InterPro" id="IPR057678">
    <property type="entry name" value="DUF7918"/>
</dbReference>
<dbReference type="EMBL" id="AFRT01004005">
    <property type="protein sequence ID" value="ELU36204.1"/>
    <property type="molecule type" value="Genomic_DNA"/>
</dbReference>